<sequence>MKKIIVSLCVATLLVSCKSGAPVATHQPDQVAVTIDLNHVVDDKVQVHITPPTLNTNEVVFHFPKIIPGTYSEDDYGKFIDDFKALDAHGKALAITKLDTNSWLIKNATHLNQVTYWVNDTYDIESGGGFGSGVFSPAGTNINDGKNFMINNHGFVGYFDSKKDVPYSVTVTHPATLFGATSLVDTDSSTTSDVFSVARYNELVDNPIMYSAPDNVTFTIDGMDVLFSVYSPSGKHSAKLLAPDLEKCMRAQKKFLGPINSNKRYTVLLYLADMKGKDARGFGALEHNSSTSVVFPEMMPSSALGKEIIDVVSHEFFHIVTPLGVHSNEIHYFDFNNPKMSKHLWMYEGVTEYFANLFQVNQGLIDENAFYKRMVGKINNAKRLDDTLPFTKMSANVLVSPCKEQYLNVYEKGALIGMCLDIIIREKSNGTLGILDLMQKLTDEYGPKKPFEDSVLFDKITALTYPEVGDFLKTYVDGSTPIPYDVYFAKMGVNNSTMKKSVNPFIFNKVSCITANATKEIVVKNTTLSSFMTGIGLLADDKIIALNDTNYTLDNISDMMTAAQNWKDGDAVRIKIIRNDKEQILTGKVALTFEESKGYLFSDASKEALKNAWLKG</sequence>
<dbReference type="InterPro" id="IPR036034">
    <property type="entry name" value="PDZ_sf"/>
</dbReference>
<evidence type="ECO:0000313" key="5">
    <source>
        <dbReference type="Proteomes" id="UP000248840"/>
    </source>
</evidence>
<dbReference type="EMBL" id="QLSZ01000001">
    <property type="protein sequence ID" value="RAR75699.1"/>
    <property type="molecule type" value="Genomic_DNA"/>
</dbReference>
<name>A0A328YPG6_9FLAO</name>
<dbReference type="InterPro" id="IPR027268">
    <property type="entry name" value="Peptidase_M4/M1_CTD_sf"/>
</dbReference>
<dbReference type="Proteomes" id="UP000248840">
    <property type="component" value="Unassembled WGS sequence"/>
</dbReference>
<dbReference type="Pfam" id="PF05299">
    <property type="entry name" value="Peptidase_M61"/>
    <property type="match status" value="1"/>
</dbReference>
<dbReference type="GO" id="GO:0006508">
    <property type="term" value="P:proteolysis"/>
    <property type="evidence" value="ECO:0007669"/>
    <property type="project" value="UniProtKB-KW"/>
</dbReference>
<evidence type="ECO:0000256" key="1">
    <source>
        <dbReference type="SAM" id="SignalP"/>
    </source>
</evidence>
<proteinExistence type="predicted"/>
<feature type="domain" description="Peptidase M61 catalytic" evidence="2">
    <location>
        <begin position="309"/>
        <end position="416"/>
    </location>
</feature>
<feature type="domain" description="Peptidase M61 N-terminal" evidence="3">
    <location>
        <begin position="33"/>
        <end position="211"/>
    </location>
</feature>
<dbReference type="InterPro" id="IPR040756">
    <property type="entry name" value="Peptidase_M61_N"/>
</dbReference>
<dbReference type="SUPFAM" id="SSF50156">
    <property type="entry name" value="PDZ domain-like"/>
    <property type="match status" value="1"/>
</dbReference>
<feature type="chain" id="PRO_5016293482" evidence="1">
    <location>
        <begin position="22"/>
        <end position="616"/>
    </location>
</feature>
<dbReference type="SUPFAM" id="SSF55486">
    <property type="entry name" value="Metalloproteases ('zincins'), catalytic domain"/>
    <property type="match status" value="1"/>
</dbReference>
<keyword evidence="5" id="KW-1185">Reference proteome</keyword>
<evidence type="ECO:0000259" key="2">
    <source>
        <dbReference type="Pfam" id="PF05299"/>
    </source>
</evidence>
<dbReference type="InterPro" id="IPR007963">
    <property type="entry name" value="Peptidase_M61_catalytic"/>
</dbReference>
<dbReference type="OrthoDB" id="9778516at2"/>
<keyword evidence="1" id="KW-0732">Signal</keyword>
<keyword evidence="4" id="KW-0378">Hydrolase</keyword>
<gene>
    <name evidence="4" type="ORF">CLV55_101399</name>
</gene>
<dbReference type="GO" id="GO:0008237">
    <property type="term" value="F:metallopeptidase activity"/>
    <property type="evidence" value="ECO:0007669"/>
    <property type="project" value="UniProtKB-KW"/>
</dbReference>
<keyword evidence="4" id="KW-0645">Protease</keyword>
<comment type="caution">
    <text evidence="4">The sequence shown here is derived from an EMBL/GenBank/DDBJ whole genome shotgun (WGS) entry which is preliminary data.</text>
</comment>
<evidence type="ECO:0000313" key="4">
    <source>
        <dbReference type="EMBL" id="RAR75699.1"/>
    </source>
</evidence>
<dbReference type="PROSITE" id="PS51257">
    <property type="entry name" value="PROKAR_LIPOPROTEIN"/>
    <property type="match status" value="1"/>
</dbReference>
<reference evidence="4 5" key="1">
    <citation type="submission" date="2018-06" db="EMBL/GenBank/DDBJ databases">
        <title>Genomic Encyclopedia of Archaeal and Bacterial Type Strains, Phase II (KMG-II): from individual species to whole genera.</title>
        <authorList>
            <person name="Goeker M."/>
        </authorList>
    </citation>
    <scope>NUCLEOTIDE SEQUENCE [LARGE SCALE GENOMIC DNA]</scope>
    <source>
        <strain evidence="4 5">DSM 25663</strain>
    </source>
</reference>
<feature type="signal peptide" evidence="1">
    <location>
        <begin position="1"/>
        <end position="21"/>
    </location>
</feature>
<dbReference type="Gene3D" id="2.60.40.3650">
    <property type="match status" value="1"/>
</dbReference>
<dbReference type="Gene3D" id="2.30.42.10">
    <property type="match status" value="1"/>
</dbReference>
<evidence type="ECO:0000259" key="3">
    <source>
        <dbReference type="Pfam" id="PF17899"/>
    </source>
</evidence>
<dbReference type="RefSeq" id="WP_112112058.1">
    <property type="nucleotide sequence ID" value="NZ_QLSZ01000001.1"/>
</dbReference>
<organism evidence="4 5">
    <name type="scientific">Flavobacterium aciduliphilum</name>
    <dbReference type="NCBI Taxonomy" id="1101402"/>
    <lineage>
        <taxon>Bacteria</taxon>
        <taxon>Pseudomonadati</taxon>
        <taxon>Bacteroidota</taxon>
        <taxon>Flavobacteriia</taxon>
        <taxon>Flavobacteriales</taxon>
        <taxon>Flavobacteriaceae</taxon>
        <taxon>Flavobacterium</taxon>
    </lineage>
</organism>
<dbReference type="Pfam" id="PF17899">
    <property type="entry name" value="Peptidase_M61_N"/>
    <property type="match status" value="1"/>
</dbReference>
<accession>A0A328YPG6</accession>
<keyword evidence="4" id="KW-0482">Metalloprotease</keyword>
<protein>
    <submittedName>
        <fullName evidence="4">Putative metalloprotease with PDZ domain</fullName>
    </submittedName>
</protein>
<dbReference type="Gene3D" id="1.10.390.10">
    <property type="entry name" value="Neutral Protease Domain 2"/>
    <property type="match status" value="1"/>
</dbReference>
<dbReference type="AlphaFoldDB" id="A0A328YPG6"/>